<dbReference type="Pfam" id="PF13701">
    <property type="entry name" value="DDE_Tnp_1_4"/>
    <property type="match status" value="1"/>
</dbReference>
<dbReference type="EMBL" id="DS995260">
    <property type="protein sequence ID" value="EDZ39245.1"/>
    <property type="molecule type" value="Genomic_DNA"/>
</dbReference>
<accession>B6AMM7</accession>
<proteinExistence type="predicted"/>
<protein>
    <submittedName>
        <fullName evidence="3">Transposase</fullName>
    </submittedName>
</protein>
<name>B6AMM7_9BACT</name>
<reference evidence="3" key="2">
    <citation type="journal article" date="2008" name="PLoS Biol.">
        <title>Population genomic analysis of strain variation in Leptospirillum group II bacteria involved in acid mine drainage formation.</title>
        <authorList>
            <person name="Simmons S.L."/>
            <person name="Dibartolo G."/>
            <person name="Denef V.J."/>
            <person name="Goltsman D.S."/>
            <person name="Thelen M.P."/>
            <person name="Banfield J.F."/>
        </authorList>
    </citation>
    <scope>NUCLEOTIDE SEQUENCE [LARGE SCALE GENOMIC DNA]</scope>
</reference>
<dbReference type="InterPro" id="IPR025668">
    <property type="entry name" value="Tnp_DDE_dom"/>
</dbReference>
<evidence type="ECO:0000313" key="2">
    <source>
        <dbReference type="EMBL" id="EDZ39245.1"/>
    </source>
</evidence>
<sequence>MLGWHQLRGHFENFFKELKNGVGMEYMPTGDLHANAVFFRVGVLAYNLFVGFRRDLLPDSSQSWSLRTVRWKLLSMAGKIVRHARTIVLKLAVDDGSLEFLSRIRGQCQELFGSA</sequence>
<feature type="domain" description="Transposase DDE" evidence="1">
    <location>
        <begin position="5"/>
        <end position="94"/>
    </location>
</feature>
<reference evidence="3" key="1">
    <citation type="journal article" date="2004" name="Nature">
        <title>Community structure and metabolism through reconstruction of microbial genomes from the environment.</title>
        <authorList>
            <person name="Tyson G.W."/>
            <person name="Chapman J."/>
            <person name="Hugenholtz P."/>
            <person name="Allen E.E."/>
            <person name="Ram R.J."/>
            <person name="Richardson P.M."/>
            <person name="Solovyev V.V."/>
            <person name="Rubin E.M."/>
            <person name="Rokhsar D.S."/>
            <person name="Banfield J.F."/>
        </authorList>
    </citation>
    <scope>NUCLEOTIDE SEQUENCE [LARGE SCALE GENOMIC DNA]</scope>
</reference>
<dbReference type="EMBL" id="DS995259">
    <property type="protein sequence ID" value="EDZ39734.1"/>
    <property type="molecule type" value="Genomic_DNA"/>
</dbReference>
<dbReference type="AlphaFoldDB" id="B6AMM7"/>
<evidence type="ECO:0000313" key="3">
    <source>
        <dbReference type="EMBL" id="EDZ39734.1"/>
    </source>
</evidence>
<evidence type="ECO:0000259" key="1">
    <source>
        <dbReference type="Pfam" id="PF13701"/>
    </source>
</evidence>
<gene>
    <name evidence="3" type="ORF">CGL2_11184075</name>
    <name evidence="2" type="ORF">CGL2_11212096</name>
</gene>
<organism evidence="3">
    <name type="scientific">Leptospirillum sp. Group II '5-way CG'</name>
    <dbReference type="NCBI Taxonomy" id="419541"/>
    <lineage>
        <taxon>Bacteria</taxon>
        <taxon>Pseudomonadati</taxon>
        <taxon>Nitrospirota</taxon>
        <taxon>Nitrospiria</taxon>
        <taxon>Nitrospirales</taxon>
        <taxon>Nitrospiraceae</taxon>
        <taxon>Leptospirillum</taxon>
    </lineage>
</organism>